<comment type="caution">
    <text evidence="2">The sequence shown here is derived from an EMBL/GenBank/DDBJ whole genome shotgun (WGS) entry which is preliminary data.</text>
</comment>
<accession>A0A2N0BMP4</accession>
<protein>
    <recommendedName>
        <fullName evidence="4">DinB family protein</fullName>
    </recommendedName>
</protein>
<dbReference type="AlphaFoldDB" id="A0A2N0B796"/>
<name>A0A2N0B796_9LEPT</name>
<reference evidence="2" key="1">
    <citation type="submission" date="2017-07" db="EMBL/GenBank/DDBJ databases">
        <title>Leptospira spp. isolated from tropical soils.</title>
        <authorList>
            <person name="Thibeaux R."/>
            <person name="Iraola G."/>
            <person name="Ferres I."/>
            <person name="Bierque E."/>
            <person name="Girault D."/>
            <person name="Soupe-Gilbert M.-E."/>
            <person name="Picardeau M."/>
            <person name="Goarant C."/>
        </authorList>
    </citation>
    <scope>NUCLEOTIDE SEQUENCE [LARGE SCALE GENOMIC DNA]</scope>
    <source>
        <strain evidence="2">ATI7-C-A5</strain>
    </source>
</reference>
<keyword evidence="3" id="KW-1185">Reference proteome</keyword>
<evidence type="ECO:0000313" key="3">
    <source>
        <dbReference type="Proteomes" id="UP000232122"/>
    </source>
</evidence>
<dbReference type="Gene3D" id="1.20.120.450">
    <property type="entry name" value="dinb family like domain"/>
    <property type="match status" value="1"/>
</dbReference>
<evidence type="ECO:0000313" key="1">
    <source>
        <dbReference type="EMBL" id="MDV6234603.1"/>
    </source>
</evidence>
<reference evidence="1" key="3">
    <citation type="submission" date="2023-10" db="EMBL/GenBank/DDBJ databases">
        <authorList>
            <person name="Picardeau M."/>
            <person name="Thibeaux R."/>
        </authorList>
    </citation>
    <scope>NUCLEOTIDE SEQUENCE</scope>
    <source>
        <strain evidence="1">ATI7-C-A5</strain>
    </source>
</reference>
<evidence type="ECO:0008006" key="4">
    <source>
        <dbReference type="Google" id="ProtNLM"/>
    </source>
</evidence>
<evidence type="ECO:0000313" key="2">
    <source>
        <dbReference type="EMBL" id="PJZ92400.1"/>
    </source>
</evidence>
<sequence length="174" mass="20130">MLSIQYQNILRTFTQLSDLLSVLEEEQYSLEITALKGASVGKHVRHCIEVLENLVSGLTISEVSYDDRKRNALYETSPLAARDKIFELLGKLEPIDENRMFSLRYLLDPETGLEGETFSNLRREYQYVHDHTIHHMAIIKIYAEHFLRNVSIPDEFGTALSTLRFQKQPSRNEG</sequence>
<dbReference type="EMBL" id="NPEF02000002">
    <property type="protein sequence ID" value="MDV6234603.1"/>
    <property type="molecule type" value="Genomic_DNA"/>
</dbReference>
<dbReference type="EMBL" id="NPEF01000139">
    <property type="protein sequence ID" value="PJZ92400.1"/>
    <property type="molecule type" value="Genomic_DNA"/>
</dbReference>
<gene>
    <name evidence="1" type="ORF">CH379_003045</name>
    <name evidence="2" type="ORF">CH379_13305</name>
</gene>
<dbReference type="Proteomes" id="UP000232122">
    <property type="component" value="Unassembled WGS sequence"/>
</dbReference>
<dbReference type="SUPFAM" id="SSF109854">
    <property type="entry name" value="DinB/YfiT-like putative metalloenzymes"/>
    <property type="match status" value="1"/>
</dbReference>
<dbReference type="PANTHER" id="PTHR39473">
    <property type="match status" value="1"/>
</dbReference>
<dbReference type="RefSeq" id="WP_100746318.1">
    <property type="nucleotide sequence ID" value="NZ_NPEF02000002.1"/>
</dbReference>
<dbReference type="InterPro" id="IPR034660">
    <property type="entry name" value="DinB/YfiT-like"/>
</dbReference>
<accession>A0A2N0B796</accession>
<dbReference type="OrthoDB" id="344594at2"/>
<organism evidence="2">
    <name type="scientific">Leptospira ellisii</name>
    <dbReference type="NCBI Taxonomy" id="2023197"/>
    <lineage>
        <taxon>Bacteria</taxon>
        <taxon>Pseudomonadati</taxon>
        <taxon>Spirochaetota</taxon>
        <taxon>Spirochaetia</taxon>
        <taxon>Leptospirales</taxon>
        <taxon>Leptospiraceae</taxon>
        <taxon>Leptospira</taxon>
    </lineage>
</organism>
<dbReference type="PANTHER" id="PTHR39473:SF1">
    <property type="entry name" value="DINB-LIKE DOMAIN-CONTAINING PROTEIN"/>
    <property type="match status" value="1"/>
</dbReference>
<reference evidence="1 3" key="2">
    <citation type="journal article" date="2018" name="Microb. Genom.">
        <title>Deciphering the unexplored Leptospira diversity from soils uncovers genomic evolution to virulence.</title>
        <authorList>
            <person name="Thibeaux R."/>
            <person name="Iraola G."/>
            <person name="Ferres I."/>
            <person name="Bierque E."/>
            <person name="Girault D."/>
            <person name="Soupe-Gilbert M.E."/>
            <person name="Picardeau M."/>
            <person name="Goarant C."/>
        </authorList>
    </citation>
    <scope>NUCLEOTIDE SEQUENCE [LARGE SCALE GENOMIC DNA]</scope>
    <source>
        <strain evidence="1 3">ATI7-C-A5</strain>
    </source>
</reference>
<proteinExistence type="predicted"/>